<proteinExistence type="predicted"/>
<dbReference type="EMBL" id="JACKZP010000270">
    <property type="protein sequence ID" value="MBC1305539.1"/>
    <property type="molecule type" value="Genomic_DNA"/>
</dbReference>
<evidence type="ECO:0000313" key="3">
    <source>
        <dbReference type="Proteomes" id="UP000570851"/>
    </source>
</evidence>
<dbReference type="Gene3D" id="3.40.960.10">
    <property type="entry name" value="VSR Endonuclease"/>
    <property type="match status" value="1"/>
</dbReference>
<sequence>MPQLQTNNTALSTQQSAEMKTTRLLKVLKIMFPRENWTSQKLTSEVNVKGSGVYRFEHGTIAHLGQPGGPRTEHLWEMTVDRVWAKALIEAHNQAQESEALVRTQAEVYPKDWYGLRLRSPAEAAIAEALQTKGVLFFVNTGCRLHNHSKQYETREVDFLVFHQGKVRILEVDGITYHQNPLADYKRDRLFDREGIRTSRFSAQECFENPNGVVEEFLGLFKF</sequence>
<organism evidence="2 3">
    <name type="scientific">Trichormus variabilis N2B</name>
    <dbReference type="NCBI Taxonomy" id="2681315"/>
    <lineage>
        <taxon>Bacteria</taxon>
        <taxon>Bacillati</taxon>
        <taxon>Cyanobacteriota</taxon>
        <taxon>Cyanophyceae</taxon>
        <taxon>Nostocales</taxon>
        <taxon>Nostocaceae</taxon>
        <taxon>Trichormus</taxon>
    </lineage>
</organism>
<evidence type="ECO:0000313" key="2">
    <source>
        <dbReference type="EMBL" id="MBC1305539.1"/>
    </source>
</evidence>
<keyword evidence="2" id="KW-0614">Plasmid</keyword>
<dbReference type="InterPro" id="IPR007569">
    <property type="entry name" value="DUF559"/>
</dbReference>
<feature type="domain" description="DUF559" evidence="1">
    <location>
        <begin position="157"/>
        <end position="218"/>
    </location>
</feature>
<reference evidence="2 3" key="1">
    <citation type="submission" date="2019-11" db="EMBL/GenBank/DDBJ databases">
        <title>Comparison of genomes from free-living endosymbiotic cyanobacteria isolated from Azolla.</title>
        <authorList>
            <person name="Thiel T."/>
            <person name="Pratte B."/>
        </authorList>
    </citation>
    <scope>NUCLEOTIDE SEQUENCE [LARGE SCALE GENOMIC DNA]</scope>
    <source>
        <strain evidence="2 3">N2B</strain>
        <plasmid evidence="2">pN2B-A</plasmid>
    </source>
</reference>
<geneLocation type="plasmid" evidence="2">
    <name>pN2B-A</name>
</geneLocation>
<name>A0ABR6SGK5_ANAVA</name>
<dbReference type="GeneID" id="58726901"/>
<accession>A0ABR6SGK5</accession>
<dbReference type="Pfam" id="PF04480">
    <property type="entry name" value="DUF559"/>
    <property type="match status" value="1"/>
</dbReference>
<evidence type="ECO:0000259" key="1">
    <source>
        <dbReference type="Pfam" id="PF04480"/>
    </source>
</evidence>
<dbReference type="Proteomes" id="UP000570851">
    <property type="component" value="Unassembled WGS sequence"/>
</dbReference>
<gene>
    <name evidence="2" type="ORF">GNE12_26985</name>
</gene>
<keyword evidence="3" id="KW-1185">Reference proteome</keyword>
<protein>
    <submittedName>
        <fullName evidence="2">DUF559 domain-containing protein</fullName>
    </submittedName>
</protein>
<comment type="caution">
    <text evidence="2">The sequence shown here is derived from an EMBL/GenBank/DDBJ whole genome shotgun (WGS) entry which is preliminary data.</text>
</comment>
<dbReference type="RefSeq" id="WP_011316629.1">
    <property type="nucleotide sequence ID" value="NZ_JACKZP010000270.1"/>
</dbReference>